<accession>A0A0A9YY74</accession>
<organism evidence="3">
    <name type="scientific">Lygus hesperus</name>
    <name type="common">Western plant bug</name>
    <dbReference type="NCBI Taxonomy" id="30085"/>
    <lineage>
        <taxon>Eukaryota</taxon>
        <taxon>Metazoa</taxon>
        <taxon>Ecdysozoa</taxon>
        <taxon>Arthropoda</taxon>
        <taxon>Hexapoda</taxon>
        <taxon>Insecta</taxon>
        <taxon>Pterygota</taxon>
        <taxon>Neoptera</taxon>
        <taxon>Paraneoptera</taxon>
        <taxon>Hemiptera</taxon>
        <taxon>Heteroptera</taxon>
        <taxon>Panheteroptera</taxon>
        <taxon>Cimicomorpha</taxon>
        <taxon>Miridae</taxon>
        <taxon>Mirini</taxon>
        <taxon>Lygus</taxon>
    </lineage>
</organism>
<feature type="region of interest" description="Disordered" evidence="2">
    <location>
        <begin position="1"/>
        <end position="90"/>
    </location>
</feature>
<evidence type="ECO:0000313" key="4">
    <source>
        <dbReference type="EMBL" id="JAG54359.1"/>
    </source>
</evidence>
<feature type="compositionally biased region" description="Polar residues" evidence="2">
    <location>
        <begin position="142"/>
        <end position="160"/>
    </location>
</feature>
<dbReference type="EMBL" id="GBRD01011465">
    <property type="protein sequence ID" value="JAG54359.1"/>
    <property type="molecule type" value="Transcribed_RNA"/>
</dbReference>
<reference evidence="4" key="3">
    <citation type="submission" date="2014-09" db="EMBL/GenBank/DDBJ databases">
        <authorList>
            <person name="Magalhaes I.L.F."/>
            <person name="Oliveira U."/>
            <person name="Santos F.R."/>
            <person name="Vidigal T.H.D.A."/>
            <person name="Brescovit A.D."/>
            <person name="Santos A.J."/>
        </authorList>
    </citation>
    <scope>NUCLEOTIDE SEQUENCE</scope>
</reference>
<evidence type="ECO:0000313" key="3">
    <source>
        <dbReference type="EMBL" id="JAG36566.1"/>
    </source>
</evidence>
<protein>
    <submittedName>
        <fullName evidence="3">Plectin</fullName>
    </submittedName>
</protein>
<name>A0A0A9YY74_LYGHE</name>
<feature type="compositionally biased region" description="Basic residues" evidence="2">
    <location>
        <begin position="455"/>
        <end position="466"/>
    </location>
</feature>
<feature type="compositionally biased region" description="Acidic residues" evidence="2">
    <location>
        <begin position="437"/>
        <end position="448"/>
    </location>
</feature>
<feature type="coiled-coil region" evidence="1">
    <location>
        <begin position="711"/>
        <end position="759"/>
    </location>
</feature>
<feature type="region of interest" description="Disordered" evidence="2">
    <location>
        <begin position="113"/>
        <end position="233"/>
    </location>
</feature>
<feature type="compositionally biased region" description="Basic and acidic residues" evidence="2">
    <location>
        <begin position="573"/>
        <end position="593"/>
    </location>
</feature>
<dbReference type="EMBL" id="GBHO01007038">
    <property type="protein sequence ID" value="JAG36566.1"/>
    <property type="molecule type" value="Transcribed_RNA"/>
</dbReference>
<feature type="compositionally biased region" description="Polar residues" evidence="2">
    <location>
        <begin position="523"/>
        <end position="535"/>
    </location>
</feature>
<gene>
    <name evidence="3" type="primary">PLEC_1</name>
    <name evidence="3" type="ORF">CM83_31241</name>
</gene>
<feature type="compositionally biased region" description="Polar residues" evidence="2">
    <location>
        <begin position="113"/>
        <end position="126"/>
    </location>
</feature>
<evidence type="ECO:0000256" key="1">
    <source>
        <dbReference type="SAM" id="Coils"/>
    </source>
</evidence>
<feature type="compositionally biased region" description="Polar residues" evidence="2">
    <location>
        <begin position="17"/>
        <end position="41"/>
    </location>
</feature>
<feature type="region of interest" description="Disordered" evidence="2">
    <location>
        <begin position="275"/>
        <end position="307"/>
    </location>
</feature>
<feature type="compositionally biased region" description="Low complexity" evidence="2">
    <location>
        <begin position="594"/>
        <end position="607"/>
    </location>
</feature>
<reference evidence="3" key="1">
    <citation type="journal article" date="2014" name="PLoS ONE">
        <title>Transcriptome-Based Identification of ABC Transporters in the Western Tarnished Plant Bug Lygus hesperus.</title>
        <authorList>
            <person name="Hull J.J."/>
            <person name="Chaney K."/>
            <person name="Geib S.M."/>
            <person name="Fabrick J.A."/>
            <person name="Brent C.S."/>
            <person name="Walsh D."/>
            <person name="Lavine L.C."/>
        </authorList>
    </citation>
    <scope>NUCLEOTIDE SEQUENCE</scope>
</reference>
<keyword evidence="1" id="KW-0175">Coiled coil</keyword>
<feature type="coiled-coil region" evidence="1">
    <location>
        <begin position="800"/>
        <end position="941"/>
    </location>
</feature>
<evidence type="ECO:0000256" key="2">
    <source>
        <dbReference type="SAM" id="MobiDB-lite"/>
    </source>
</evidence>
<feature type="region of interest" description="Disordered" evidence="2">
    <location>
        <begin position="573"/>
        <end position="618"/>
    </location>
</feature>
<sequence length="1146" mass="128118">MKDGDLPNPREQAPGTVPSQGGQAIDSENSSGSVYHSTATNLEGDGGLTTLHNSSAVSESDSTEHFSDAIQESDDTASVYSAEEAPQRDEGTIQVLVSKSSLHQWSASHSKISILQNDSSGSQPTPSRIPLPTHDVDLRLPGTQSSKSFQFDRTVVNNDGSRIPIPLRIRDTFQSQSLKGSKSEPKIPSRPSSAPEREQNRQSDASPTRNLVDAHQPEDFASEEVPSSESENITAIQPYSEGGLEKFRSEDLLGDSIIIPFDSPDPQAHIQLQGSSEVSQYLPTAPPLSLSDENEKDDSAAISNPPLPERCPSYTIVSFSSQAFDVSDGEEPITAEHQDPVFSHLSQISSDPVIPVKSERIEIVELDRAHPVETLPASPVKYLQVNVSDLIAMGQANAREALVPTAETVDSGAQQTDSQEIIYEGSGSLKMLPSEYEPNDDEYVDESPEPSSLKKVTRFGKLKNKLQGRTSSKEMSLKKTGSSAKATLKIRRKPPKAPSRPSSAKRPITPPRKSDAVVLKPKGTTSGMSRFSSIRASIKQDVEKMKLGGKLDLGGLKQRSTSDIVILANEAPETSKSDLKEDKASDHSIRDIIQDQPPQQSSTPKSQKMSREEDTSATVVLTPSSQTKLNTLTSRYRVQMRKYKSQVADLTELQNKSGALHESLSQLKTQIISMAGGLPSSLTDLPAPIVMAAAVASADFKEEPTLVNSQIEEMTAENENLRSEIGRLHSNLNVVCRENKMLKEELVSVKEQLSTTRKTVIELTKANEERLQNTENAKLETQKARRVADTYRRKLEEFQKSSNEQKVKNEEDKSRRLENEKMLVAEVNALKNKLQLEVTKRECSQRSLANLSEEKENLESQIRNFQTTIAEHQQQQREQKQEMEKVRRVHEENNLLQNNVSKLEAEIMDLQKHIEELESRLETSENNAEETTKNCIKMTEDLFVGMNQIKQLKEKHRLEQEKRMDLYKIISNLSSLVGFEVDYQDLETASNKENCENTQLILKICSDFDRVLRNKDAEIEKQKQQNADLQSLHQEKQSLIEQLYEFVNEKNASICRRSSSPRTVDNKEEEKNVEKSGLNMNEEGVTKEHPDFTELYSMLEVKRHTLLRMESQIRSLQEVHAHCGMRRTMQESRIAELETMLANCLD</sequence>
<reference evidence="3" key="2">
    <citation type="submission" date="2014-07" db="EMBL/GenBank/DDBJ databases">
        <authorList>
            <person name="Hull J."/>
        </authorList>
    </citation>
    <scope>NUCLEOTIDE SEQUENCE</scope>
</reference>
<feature type="coiled-coil region" evidence="1">
    <location>
        <begin position="1012"/>
        <end position="1042"/>
    </location>
</feature>
<feature type="compositionally biased region" description="Polar residues" evidence="2">
    <location>
        <begin position="50"/>
        <end position="60"/>
    </location>
</feature>
<proteinExistence type="predicted"/>
<dbReference type="AlphaFoldDB" id="A0A0A9YY74"/>
<feature type="region of interest" description="Disordered" evidence="2">
    <location>
        <begin position="426"/>
        <end position="538"/>
    </location>
</feature>